<reference evidence="1" key="1">
    <citation type="submission" date="2016-08" db="EMBL/GenBank/DDBJ databases">
        <title>Complete Genome Sequences of a lytic Siphoviridae Bacteriophages infecting several subspecies of Salmonella enterica.</title>
        <authorList>
            <person name="Paradiso R."/>
            <person name="Lombardi S."/>
            <person name="Iodice M.G."/>
            <person name="Riccardi M.G."/>
            <person name="Orsini M."/>
            <person name="Bolletti Censi S."/>
            <person name="Galiero G."/>
            <person name="Borriello G."/>
        </authorList>
    </citation>
    <scope>NUCLEOTIDE SEQUENCE [LARGE SCALE GENOMIC DNA]</scope>
</reference>
<keyword evidence="2" id="KW-1185">Reference proteome</keyword>
<dbReference type="Proteomes" id="UP000208061">
    <property type="component" value="Segment"/>
</dbReference>
<dbReference type="GeneID" id="30306628"/>
<dbReference type="EMBL" id="KU927497">
    <property type="protein sequence ID" value="ANM45558.1"/>
    <property type="molecule type" value="Genomic_DNA"/>
</dbReference>
<name>A0A192Y7B7_9CAUD</name>
<evidence type="ECO:0000313" key="2">
    <source>
        <dbReference type="Proteomes" id="UP000208061"/>
    </source>
</evidence>
<accession>A0A192Y7B7</accession>
<protein>
    <submittedName>
        <fullName evidence="1">Uncharacterized protein</fullName>
    </submittedName>
</protein>
<sequence length="68" mass="7991">MKHIVKYTESERGWGGESWYRPFDTEAEALMEVNDVNKDLPKDHVQHTTSKLSILVLRIRFPKVTSFK</sequence>
<organism evidence="1 2">
    <name type="scientific">Salmonella phage 100268_sal2</name>
    <dbReference type="NCBI Taxonomy" id="1813783"/>
    <lineage>
        <taxon>Viruses</taxon>
        <taxon>Duplodnaviria</taxon>
        <taxon>Heunggongvirae</taxon>
        <taxon>Uroviricota</taxon>
        <taxon>Caudoviricetes</taxon>
        <taxon>Demerecviridae</taxon>
        <taxon>Markadamsvirinae</taxon>
        <taxon>Epseptimavirus</taxon>
        <taxon>Epseptimavirus 100268sal2</taxon>
    </lineage>
</organism>
<dbReference type="KEGG" id="vg:30306628"/>
<proteinExistence type="predicted"/>
<evidence type="ECO:0000313" key="1">
    <source>
        <dbReference type="EMBL" id="ANM45558.1"/>
    </source>
</evidence>
<dbReference type="RefSeq" id="YP_009320790.1">
    <property type="nucleotide sequence ID" value="NC_031902.1"/>
</dbReference>